<reference evidence="1" key="1">
    <citation type="submission" date="2021-02" db="EMBL/GenBank/DDBJ databases">
        <title>Sulfurospirillum tamanensis sp. nov.</title>
        <authorList>
            <person name="Frolova A."/>
            <person name="Merkel A."/>
            <person name="Slobodkin A."/>
        </authorList>
    </citation>
    <scope>NUCLEOTIDE SEQUENCE</scope>
    <source>
        <strain evidence="1">T05b</strain>
    </source>
</reference>
<evidence type="ECO:0000313" key="2">
    <source>
        <dbReference type="Proteomes" id="UP000703590"/>
    </source>
</evidence>
<keyword evidence="2" id="KW-1185">Reference proteome</keyword>
<accession>A0ABS2WU76</accession>
<organism evidence="1 2">
    <name type="scientific">Sulfurospirillum tamanense</name>
    <dbReference type="NCBI Taxonomy" id="2813362"/>
    <lineage>
        <taxon>Bacteria</taxon>
        <taxon>Pseudomonadati</taxon>
        <taxon>Campylobacterota</taxon>
        <taxon>Epsilonproteobacteria</taxon>
        <taxon>Campylobacterales</taxon>
        <taxon>Sulfurospirillaceae</taxon>
        <taxon>Sulfurospirillum</taxon>
    </lineage>
</organism>
<dbReference type="InterPro" id="IPR022025">
    <property type="entry name" value="Amidoligase_2"/>
</dbReference>
<proteinExistence type="predicted"/>
<name>A0ABS2WU76_9BACT</name>
<protein>
    <submittedName>
        <fullName evidence="1">Amidoligase family protein</fullName>
    </submittedName>
</protein>
<gene>
    <name evidence="1" type="ORF">JWV37_10470</name>
</gene>
<dbReference type="EMBL" id="JAFHKK010000027">
    <property type="protein sequence ID" value="MBN2965206.1"/>
    <property type="molecule type" value="Genomic_DNA"/>
</dbReference>
<dbReference type="Pfam" id="PF12224">
    <property type="entry name" value="Amidoligase_2"/>
    <property type="match status" value="1"/>
</dbReference>
<sequence>MAFTPLACPLTHEGKPRRAGFELEFAGLNPEDAAHIVANVYGGTVEKQSRFSFTCKGTVGVFDVVLDAQVLTTLKHRKLLKEVGIDLEKIDQEEVVERAIEKGASMFVPCEITTPPLVEKAFGTLEELAKALVKRGAKGTTHTLHYAFGLHINLEVPDVEVKTLLAYLRAFFVLEPYLQEISHIDLARRLSKFIDPFPEVYVQKVLHPSYAPASVGVLMRDYFAYNPTRNRSLDMTPLFGTIDKALTQHSLQEPELLKPRPALHYRLPNCSLGEQGWSIAVEWNRFMLVEALAHDAESLQALLAKFQEIESAYVFGKKNKYKEEVKKWVASLASA</sequence>
<dbReference type="RefSeq" id="WP_205459751.1">
    <property type="nucleotide sequence ID" value="NZ_JAFHKK010000027.1"/>
</dbReference>
<reference evidence="1" key="2">
    <citation type="submission" date="2021-02" db="EMBL/GenBank/DDBJ databases">
        <authorList>
            <person name="Merkel A.Y."/>
        </authorList>
    </citation>
    <scope>NUCLEOTIDE SEQUENCE</scope>
    <source>
        <strain evidence="1">T05b</strain>
    </source>
</reference>
<evidence type="ECO:0000313" key="1">
    <source>
        <dbReference type="EMBL" id="MBN2965206.1"/>
    </source>
</evidence>
<comment type="caution">
    <text evidence="1">The sequence shown here is derived from an EMBL/GenBank/DDBJ whole genome shotgun (WGS) entry which is preliminary data.</text>
</comment>
<dbReference type="Proteomes" id="UP000703590">
    <property type="component" value="Unassembled WGS sequence"/>
</dbReference>